<protein>
    <submittedName>
        <fullName evidence="1">GTP-binding controlling metal-binding protein</fullName>
    </submittedName>
</protein>
<sequence>MNELYKWLDDLQKQGFESIIIIEVLNKIAQIQRNNRVRRGLAVRRKQNS</sequence>
<proteinExistence type="predicted"/>
<evidence type="ECO:0000313" key="1">
    <source>
        <dbReference type="EMBL" id="DAE29486.1"/>
    </source>
</evidence>
<dbReference type="EMBL" id="BK059094">
    <property type="protein sequence ID" value="DAE29486.1"/>
    <property type="molecule type" value="Genomic_DNA"/>
</dbReference>
<name>A0A8S5RDK1_9VIRU</name>
<organism evidence="1">
    <name type="scientific">virus sp. ctd0M1</name>
    <dbReference type="NCBI Taxonomy" id="2827993"/>
    <lineage>
        <taxon>Viruses</taxon>
    </lineage>
</organism>
<accession>A0A8S5RDK1</accession>
<reference evidence="1" key="1">
    <citation type="journal article" date="2021" name="Proc. Natl. Acad. Sci. U.S.A.">
        <title>A Catalog of Tens of Thousands of Viruses from Human Metagenomes Reveals Hidden Associations with Chronic Diseases.</title>
        <authorList>
            <person name="Tisza M.J."/>
            <person name="Buck C.B."/>
        </authorList>
    </citation>
    <scope>NUCLEOTIDE SEQUENCE</scope>
    <source>
        <strain evidence="1">Ctd0M1</strain>
    </source>
</reference>